<dbReference type="GO" id="GO:0043139">
    <property type="term" value="F:5'-3' DNA helicase activity"/>
    <property type="evidence" value="ECO:0007669"/>
    <property type="project" value="UniProtKB-EC"/>
</dbReference>
<dbReference type="Proteomes" id="UP000823399">
    <property type="component" value="Unassembled WGS sequence"/>
</dbReference>
<keyword evidence="1" id="KW-0547">Nucleotide-binding</keyword>
<name>A0A9P7EYQ7_9AGAM</name>
<keyword evidence="1" id="KW-0067">ATP-binding</keyword>
<keyword evidence="1" id="KW-0233">DNA recombination</keyword>
<comment type="similarity">
    <text evidence="1">Belongs to the helicase family.</text>
</comment>
<protein>
    <recommendedName>
        <fullName evidence="1">ATP-dependent DNA helicase</fullName>
        <ecNumber evidence="1">5.6.2.3</ecNumber>
    </recommendedName>
</protein>
<organism evidence="3 4">
    <name type="scientific">Suillus discolor</name>
    <dbReference type="NCBI Taxonomy" id="1912936"/>
    <lineage>
        <taxon>Eukaryota</taxon>
        <taxon>Fungi</taxon>
        <taxon>Dikarya</taxon>
        <taxon>Basidiomycota</taxon>
        <taxon>Agaricomycotina</taxon>
        <taxon>Agaricomycetes</taxon>
        <taxon>Agaricomycetidae</taxon>
        <taxon>Boletales</taxon>
        <taxon>Suillineae</taxon>
        <taxon>Suillaceae</taxon>
        <taxon>Suillus</taxon>
    </lineage>
</organism>
<dbReference type="GO" id="GO:0006281">
    <property type="term" value="P:DNA repair"/>
    <property type="evidence" value="ECO:0007669"/>
    <property type="project" value="UniProtKB-KW"/>
</dbReference>
<dbReference type="GO" id="GO:0006310">
    <property type="term" value="P:DNA recombination"/>
    <property type="evidence" value="ECO:0007669"/>
    <property type="project" value="UniProtKB-KW"/>
</dbReference>
<evidence type="ECO:0000259" key="2">
    <source>
        <dbReference type="Pfam" id="PF05970"/>
    </source>
</evidence>
<evidence type="ECO:0000313" key="4">
    <source>
        <dbReference type="Proteomes" id="UP000823399"/>
    </source>
</evidence>
<dbReference type="OrthoDB" id="3366231at2759"/>
<dbReference type="RefSeq" id="XP_041288815.1">
    <property type="nucleotide sequence ID" value="XM_041444245.1"/>
</dbReference>
<gene>
    <name evidence="3" type="ORF">F5147DRAFT_839679</name>
</gene>
<keyword evidence="1" id="KW-0378">Hydrolase</keyword>
<sequence length="166" mass="17953">MDPILEILAGAEEEGRQEMTARATSILVPPYKNGGTGSSHPLQSAVLFPTNIPSRPFSKKTRLARKHDAFVTDDSIDLHSSIHPHSPRADLIRSASAIVCDKLPTINRAAWESVDELCRIICNRPRIPFWGKTFIGLGEAGPVISGAGETATLAASVKLSTLWQTI</sequence>
<reference evidence="3" key="1">
    <citation type="journal article" date="2020" name="New Phytol.">
        <title>Comparative genomics reveals dynamic genome evolution in host specialist ectomycorrhizal fungi.</title>
        <authorList>
            <person name="Lofgren L.A."/>
            <person name="Nguyen N.H."/>
            <person name="Vilgalys R."/>
            <person name="Ruytinx J."/>
            <person name="Liao H.L."/>
            <person name="Branco S."/>
            <person name="Kuo A."/>
            <person name="LaButti K."/>
            <person name="Lipzen A."/>
            <person name="Andreopoulos W."/>
            <person name="Pangilinan J."/>
            <person name="Riley R."/>
            <person name="Hundley H."/>
            <person name="Na H."/>
            <person name="Barry K."/>
            <person name="Grigoriev I.V."/>
            <person name="Stajich J.E."/>
            <person name="Kennedy P.G."/>
        </authorList>
    </citation>
    <scope>NUCLEOTIDE SEQUENCE</scope>
    <source>
        <strain evidence="3">FC423</strain>
    </source>
</reference>
<comment type="caution">
    <text evidence="3">The sequence shown here is derived from an EMBL/GenBank/DDBJ whole genome shotgun (WGS) entry which is preliminary data.</text>
</comment>
<proteinExistence type="inferred from homology"/>
<accession>A0A9P7EYQ7</accession>
<dbReference type="AlphaFoldDB" id="A0A9P7EYQ7"/>
<dbReference type="EC" id="5.6.2.3" evidence="1"/>
<keyword evidence="4" id="KW-1185">Reference proteome</keyword>
<dbReference type="GeneID" id="64706504"/>
<keyword evidence="1" id="KW-0227">DNA damage</keyword>
<keyword evidence="1" id="KW-0234">DNA repair</keyword>
<dbReference type="InterPro" id="IPR010285">
    <property type="entry name" value="DNA_helicase_pif1-like_DEAD"/>
</dbReference>
<dbReference type="GO" id="GO:0016787">
    <property type="term" value="F:hydrolase activity"/>
    <property type="evidence" value="ECO:0007669"/>
    <property type="project" value="UniProtKB-KW"/>
</dbReference>
<dbReference type="GO" id="GO:0000723">
    <property type="term" value="P:telomere maintenance"/>
    <property type="evidence" value="ECO:0007669"/>
    <property type="project" value="InterPro"/>
</dbReference>
<dbReference type="Pfam" id="PF05970">
    <property type="entry name" value="PIF1"/>
    <property type="match status" value="1"/>
</dbReference>
<feature type="domain" description="DNA helicase Pif1-like DEAD-box helicase" evidence="2">
    <location>
        <begin position="81"/>
        <end position="165"/>
    </location>
</feature>
<evidence type="ECO:0000256" key="1">
    <source>
        <dbReference type="RuleBase" id="RU363044"/>
    </source>
</evidence>
<evidence type="ECO:0000313" key="3">
    <source>
        <dbReference type="EMBL" id="KAG2098261.1"/>
    </source>
</evidence>
<dbReference type="EMBL" id="JABBWM010000062">
    <property type="protein sequence ID" value="KAG2098261.1"/>
    <property type="molecule type" value="Genomic_DNA"/>
</dbReference>
<keyword evidence="1" id="KW-0347">Helicase</keyword>
<comment type="cofactor">
    <cofactor evidence="1">
        <name>Mg(2+)</name>
        <dbReference type="ChEBI" id="CHEBI:18420"/>
    </cofactor>
</comment>
<dbReference type="GO" id="GO:0005524">
    <property type="term" value="F:ATP binding"/>
    <property type="evidence" value="ECO:0007669"/>
    <property type="project" value="UniProtKB-KW"/>
</dbReference>
<comment type="catalytic activity">
    <reaction evidence="1">
        <text>ATP + H2O = ADP + phosphate + H(+)</text>
        <dbReference type="Rhea" id="RHEA:13065"/>
        <dbReference type="ChEBI" id="CHEBI:15377"/>
        <dbReference type="ChEBI" id="CHEBI:15378"/>
        <dbReference type="ChEBI" id="CHEBI:30616"/>
        <dbReference type="ChEBI" id="CHEBI:43474"/>
        <dbReference type="ChEBI" id="CHEBI:456216"/>
        <dbReference type="EC" id="5.6.2.3"/>
    </reaction>
</comment>